<dbReference type="EnsemblMetazoa" id="NM_001162976.1">
    <property type="protein sequence ID" value="NP_001156448.1"/>
    <property type="gene ID" value="LOC100302383"/>
</dbReference>
<reference evidence="4" key="2">
    <citation type="submission" date="2010-06" db="EMBL/GenBank/DDBJ databases">
        <authorList>
            <person name="Jiang H."/>
            <person name="Abraham K."/>
            <person name="Ali S."/>
            <person name="Alsbrooks S.L."/>
            <person name="Anim B.N."/>
            <person name="Anosike U.S."/>
            <person name="Attaway T."/>
            <person name="Bandaranaike D.P."/>
            <person name="Battles P.K."/>
            <person name="Bell S.N."/>
            <person name="Bell A.V."/>
            <person name="Beltran B."/>
            <person name="Bickham C."/>
            <person name="Bustamante Y."/>
            <person name="Caleb T."/>
            <person name="Canada A."/>
            <person name="Cardenas V."/>
            <person name="Carter K."/>
            <person name="Chacko J."/>
            <person name="Chandrabose M.N."/>
            <person name="Chavez D."/>
            <person name="Chavez A."/>
            <person name="Chen L."/>
            <person name="Chu H.-S."/>
            <person name="Claassen K.J."/>
            <person name="Cockrell R."/>
            <person name="Collins M."/>
            <person name="Cooper J.A."/>
            <person name="Cree A."/>
            <person name="Curry S.M."/>
            <person name="Da Y."/>
            <person name="Dao M.D."/>
            <person name="Das B."/>
            <person name="Davila M.-L."/>
            <person name="Davy-Carroll L."/>
            <person name="Denson S."/>
            <person name="Dinh H."/>
            <person name="Ebong V.E."/>
            <person name="Edwards J.R."/>
            <person name="Egan A."/>
            <person name="El-Daye J."/>
            <person name="Escobedo L."/>
            <person name="Fernandez S."/>
            <person name="Fernando P.R."/>
            <person name="Flagg N."/>
            <person name="Forbes L.D."/>
            <person name="Fowler R.G."/>
            <person name="Fu Q."/>
            <person name="Gabisi R.A."/>
            <person name="Ganer J."/>
            <person name="Garbino Pronczuk A."/>
            <person name="Garcia R.M."/>
            <person name="Garner T."/>
            <person name="Garrett T.E."/>
            <person name="Gonzalez D.A."/>
            <person name="Hamid H."/>
            <person name="Hawkins E.S."/>
            <person name="Hirani K."/>
            <person name="Hogues M.E."/>
            <person name="Hollins B."/>
            <person name="Hsiao C.-H."/>
            <person name="Jabil R."/>
            <person name="James M.L."/>
            <person name="Jhangiani S.N."/>
            <person name="Johnson B."/>
            <person name="Johnson Q."/>
            <person name="Joshi V."/>
            <person name="Kalu J.B."/>
            <person name="Kam C."/>
            <person name="Kashfia A."/>
            <person name="Keebler J."/>
            <person name="Kisamo H."/>
            <person name="Kovar C.L."/>
            <person name="Lago L.A."/>
            <person name="Lai C.-Y."/>
            <person name="Laidlaw J."/>
            <person name="Lara F."/>
            <person name="Le T.-K."/>
            <person name="Lee S.L."/>
            <person name="Legall F.H."/>
            <person name="Lemon S.J."/>
            <person name="Lewis L.R."/>
            <person name="Li B."/>
            <person name="Liu Y."/>
            <person name="Liu Y.-S."/>
            <person name="Lopez J."/>
            <person name="Lozado R.J."/>
            <person name="Lu J."/>
            <person name="Madu R.C."/>
            <person name="Maheshwari M."/>
            <person name="Maheshwari R."/>
            <person name="Malloy K."/>
            <person name="Martinez E."/>
            <person name="Mathew T."/>
            <person name="Mercado I.C."/>
            <person name="Mercado C."/>
            <person name="Meyer B."/>
            <person name="Montgomery K."/>
            <person name="Morgan M.B."/>
            <person name="Munidasa M."/>
            <person name="Nazareth L.V."/>
            <person name="Nelson J."/>
            <person name="Ng B.M."/>
            <person name="Nguyen N.B."/>
            <person name="Nguyen P.Q."/>
            <person name="Nguyen T."/>
            <person name="Obregon M."/>
            <person name="Okwuonu G.O."/>
            <person name="Onwere C.G."/>
            <person name="Orozco G."/>
            <person name="Parra A."/>
            <person name="Patel S."/>
            <person name="Patil S."/>
            <person name="Perez A."/>
            <person name="Perez Y."/>
            <person name="Pham C."/>
            <person name="Primus E.L."/>
            <person name="Pu L.-L."/>
            <person name="Puazo M."/>
            <person name="Qin X."/>
            <person name="Quiroz J.B."/>
            <person name="Reese J."/>
            <person name="Richards S."/>
            <person name="Rives C.M."/>
            <person name="Robberts R."/>
            <person name="Ruiz S.J."/>
            <person name="Ruiz M.J."/>
            <person name="Santibanez J."/>
            <person name="Schneider B.W."/>
            <person name="Sisson I."/>
            <person name="Smith M."/>
            <person name="Sodergren E."/>
            <person name="Song X.-Z."/>
            <person name="Song B.B."/>
            <person name="Summersgill H."/>
            <person name="Thelus R."/>
            <person name="Thornton R.D."/>
            <person name="Trejos Z.Y."/>
            <person name="Usmani K."/>
            <person name="Vattathil S."/>
            <person name="Villasana D."/>
            <person name="Walker D.L."/>
            <person name="Wang S."/>
            <person name="Wang K."/>
            <person name="White C.S."/>
            <person name="Williams A.C."/>
            <person name="Williamson J."/>
            <person name="Wilson K."/>
            <person name="Woghiren I.O."/>
            <person name="Woodworth J.R."/>
            <person name="Worley K.C."/>
            <person name="Wright R.A."/>
            <person name="Wu W."/>
            <person name="Young L."/>
            <person name="Zhang L."/>
            <person name="Zhang J."/>
            <person name="Zhu Y."/>
            <person name="Muzny D.M."/>
            <person name="Weinstock G."/>
            <person name="Gibbs R.A."/>
        </authorList>
    </citation>
    <scope>NUCLEOTIDE SEQUENCE [LARGE SCALE GENOMIC DNA]</scope>
    <source>
        <strain evidence="4">LSR1</strain>
    </source>
</reference>
<proteinExistence type="evidence at transcript level"/>
<sequence length="205" mass="23761">MDKHIIMLALCLMVYIIGNIDAVENDKGDNNASSSKQRNDNEIVQDKNKRYSMFRRSLKDQFICLVHCYAHMYNNGLIKQKTNSQVTFEGILNTFYATNNISNNFLNENSKYEPDIDNACFKSEECFKKIKNNFTQVFVQLSKEELKTKLNALKSVNNSNYSELLTAFIQKYNPESNTECYKTVLAFCDKFSSNPNFIKEIDLNN</sequence>
<evidence type="ECO:0000313" key="3">
    <source>
        <dbReference type="EnsemblMetazoa" id="NP_001156448.1"/>
    </source>
</evidence>
<dbReference type="KEGG" id="api:100302383"/>
<dbReference type="PhylomeDB" id="C4WUP7"/>
<keyword evidence="4" id="KW-1185">Reference proteome</keyword>
<dbReference type="AlphaFoldDB" id="C4WUP7"/>
<name>C4WUP7_ACYPI</name>
<reference evidence="3" key="3">
    <citation type="submission" date="2022-06" db="UniProtKB">
        <authorList>
            <consortium name="EnsemblMetazoa"/>
        </authorList>
    </citation>
    <scope>IDENTIFICATION</scope>
</reference>
<reference evidence="2" key="1">
    <citation type="submission" date="2009-06" db="EMBL/GenBank/DDBJ databases">
        <title>A full-length cDNA resource of the pea aphid, Acyrthosiphon pisum.</title>
        <authorList>
            <person name="Shigenobu S."/>
            <person name="Nakabachi A."/>
            <person name="Richards S."/>
        </authorList>
    </citation>
    <scope>NUCLEOTIDE SEQUENCE</scope>
    <source>
        <strain evidence="2">LSR1</strain>
        <tissue evidence="2">Whole body</tissue>
    </source>
</reference>
<organism evidence="2">
    <name type="scientific">Acyrthosiphon pisum</name>
    <name type="common">Pea aphid</name>
    <dbReference type="NCBI Taxonomy" id="7029"/>
    <lineage>
        <taxon>Eukaryota</taxon>
        <taxon>Metazoa</taxon>
        <taxon>Ecdysozoa</taxon>
        <taxon>Arthropoda</taxon>
        <taxon>Hexapoda</taxon>
        <taxon>Insecta</taxon>
        <taxon>Pterygota</taxon>
        <taxon>Neoptera</taxon>
        <taxon>Paraneoptera</taxon>
        <taxon>Hemiptera</taxon>
        <taxon>Sternorrhyncha</taxon>
        <taxon>Aphidomorpha</taxon>
        <taxon>Aphidoidea</taxon>
        <taxon>Aphididae</taxon>
        <taxon>Macrosiphini</taxon>
        <taxon>Acyrthosiphon</taxon>
    </lineage>
</organism>
<evidence type="ECO:0000256" key="1">
    <source>
        <dbReference type="SAM" id="SignalP"/>
    </source>
</evidence>
<evidence type="ECO:0000313" key="2">
    <source>
        <dbReference type="EMBL" id="BAH71617.1"/>
    </source>
</evidence>
<protein>
    <submittedName>
        <fullName evidence="2 3">Uncharacterized protein</fullName>
    </submittedName>
</protein>
<feature type="signal peptide" evidence="1">
    <location>
        <begin position="1"/>
        <end position="22"/>
    </location>
</feature>
<dbReference type="EMBL" id="AK341161">
    <property type="protein sequence ID" value="BAH71617.1"/>
    <property type="molecule type" value="mRNA"/>
</dbReference>
<evidence type="ECO:0000313" key="4">
    <source>
        <dbReference type="Proteomes" id="UP000007819"/>
    </source>
</evidence>
<feature type="chain" id="PRO_5036280070" evidence="1">
    <location>
        <begin position="23"/>
        <end position="205"/>
    </location>
</feature>
<dbReference type="Proteomes" id="UP000007819">
    <property type="component" value="Unassembled WGS sequence"/>
</dbReference>
<accession>C4WUP7</accession>
<keyword evidence="1" id="KW-0732">Signal</keyword>
<gene>
    <name evidence="3" type="primary">100302383</name>
</gene>